<gene>
    <name evidence="1" type="ORF">IBLFYP30_00410</name>
</gene>
<keyword evidence="1" id="KW-0315">Glutamine amidotransferase</keyword>
<dbReference type="EC" id="2.4.2.-" evidence="1"/>
<accession>A0A6N3FIL3</accession>
<dbReference type="PROSITE" id="PS51273">
    <property type="entry name" value="GATASE_TYPE_1"/>
    <property type="match status" value="1"/>
</dbReference>
<dbReference type="EMBL" id="CACRUE010000044">
    <property type="protein sequence ID" value="VYU51463.1"/>
    <property type="molecule type" value="Genomic_DNA"/>
</dbReference>
<dbReference type="PANTHER" id="PTHR43235:SF1">
    <property type="entry name" value="GLUTAMINE AMIDOTRANSFERASE PB2B2.05-RELATED"/>
    <property type="match status" value="1"/>
</dbReference>
<keyword evidence="1" id="KW-0808">Transferase</keyword>
<dbReference type="CDD" id="cd01745">
    <property type="entry name" value="GATase1_2"/>
    <property type="match status" value="1"/>
</dbReference>
<dbReference type="InterPro" id="IPR044668">
    <property type="entry name" value="PuuD-like"/>
</dbReference>
<dbReference type="GO" id="GO:0006598">
    <property type="term" value="P:polyamine catabolic process"/>
    <property type="evidence" value="ECO:0007669"/>
    <property type="project" value="TreeGrafter"/>
</dbReference>
<dbReference type="GO" id="GO:0016757">
    <property type="term" value="F:glycosyltransferase activity"/>
    <property type="evidence" value="ECO:0007669"/>
    <property type="project" value="UniProtKB-KW"/>
</dbReference>
<reference evidence="1" key="1">
    <citation type="submission" date="2019-11" db="EMBL/GenBank/DDBJ databases">
        <authorList>
            <person name="Feng L."/>
        </authorList>
    </citation>
    <scope>NUCLEOTIDE SEQUENCE</scope>
    <source>
        <strain evidence="1">IbartlettiiLFYP30</strain>
    </source>
</reference>
<name>A0A6N3FIL3_9FIRM</name>
<sequence length="234" mass="26770">MKPIIGVIPLWDDEKESIWMLPDYMNVLEDNNAIPIMFPLSTDKTNLDRCYDMVDGILFTGGHDINPKLYNQEKKEVCGVQCDKRDEMESYLFKKAIKDDKPILGICRGIQLFNALLGGTLYQDLPTEHSSEIKHTMIKPYNRGIHSVDILKSTPLYKIIDVDKLSVNSYHHQAIKDLAPSLVANAISEDGLIEAISMPNKKFVMAVQWHPEFLWKNSKENNLIIAEFIKYATK</sequence>
<dbReference type="InterPro" id="IPR011697">
    <property type="entry name" value="Peptidase_C26"/>
</dbReference>
<dbReference type="GO" id="GO:0005829">
    <property type="term" value="C:cytosol"/>
    <property type="evidence" value="ECO:0007669"/>
    <property type="project" value="TreeGrafter"/>
</dbReference>
<dbReference type="SUPFAM" id="SSF52317">
    <property type="entry name" value="Class I glutamine amidotransferase-like"/>
    <property type="match status" value="1"/>
</dbReference>
<dbReference type="RefSeq" id="WP_156531205.1">
    <property type="nucleotide sequence ID" value="NZ_CACRUE010000044.1"/>
</dbReference>
<organism evidence="1">
    <name type="scientific">Intestinibacter bartlettii</name>
    <dbReference type="NCBI Taxonomy" id="261299"/>
    <lineage>
        <taxon>Bacteria</taxon>
        <taxon>Bacillati</taxon>
        <taxon>Bacillota</taxon>
        <taxon>Clostridia</taxon>
        <taxon>Peptostreptococcales</taxon>
        <taxon>Peptostreptococcaceae</taxon>
        <taxon>Intestinibacter</taxon>
    </lineage>
</organism>
<dbReference type="Gene3D" id="3.40.50.880">
    <property type="match status" value="1"/>
</dbReference>
<proteinExistence type="predicted"/>
<dbReference type="PANTHER" id="PTHR43235">
    <property type="entry name" value="GLUTAMINE AMIDOTRANSFERASE PB2B2.05-RELATED"/>
    <property type="match status" value="1"/>
</dbReference>
<protein>
    <submittedName>
        <fullName evidence="1">Glutamine amidotransferase</fullName>
        <ecNumber evidence="1">2.4.2.-</ecNumber>
    </submittedName>
</protein>
<dbReference type="InterPro" id="IPR029062">
    <property type="entry name" value="Class_I_gatase-like"/>
</dbReference>
<dbReference type="Pfam" id="PF07722">
    <property type="entry name" value="Peptidase_C26"/>
    <property type="match status" value="1"/>
</dbReference>
<dbReference type="AlphaFoldDB" id="A0A6N3FIL3"/>
<evidence type="ECO:0000313" key="1">
    <source>
        <dbReference type="EMBL" id="VYU51463.1"/>
    </source>
</evidence>
<dbReference type="GO" id="GO:0033969">
    <property type="term" value="F:gamma-glutamyl-gamma-aminobutyrate hydrolase activity"/>
    <property type="evidence" value="ECO:0007669"/>
    <property type="project" value="TreeGrafter"/>
</dbReference>
<keyword evidence="1" id="KW-0328">Glycosyltransferase</keyword>